<gene>
    <name evidence="1" type="ORF">GALL_430130</name>
</gene>
<reference evidence="1" key="1">
    <citation type="submission" date="2016-10" db="EMBL/GenBank/DDBJ databases">
        <title>Sequence of Gallionella enrichment culture.</title>
        <authorList>
            <person name="Poehlein A."/>
            <person name="Muehling M."/>
            <person name="Daniel R."/>
        </authorList>
    </citation>
    <scope>NUCLEOTIDE SEQUENCE</scope>
</reference>
<organism evidence="1">
    <name type="scientific">mine drainage metagenome</name>
    <dbReference type="NCBI Taxonomy" id="410659"/>
    <lineage>
        <taxon>unclassified sequences</taxon>
        <taxon>metagenomes</taxon>
        <taxon>ecological metagenomes</taxon>
    </lineage>
</organism>
<protein>
    <submittedName>
        <fullName evidence="1">Uncharacterized protein</fullName>
    </submittedName>
</protein>
<comment type="caution">
    <text evidence="1">The sequence shown here is derived from an EMBL/GenBank/DDBJ whole genome shotgun (WGS) entry which is preliminary data.</text>
</comment>
<dbReference type="EMBL" id="MLJW01002203">
    <property type="protein sequence ID" value="OIQ75321.1"/>
    <property type="molecule type" value="Genomic_DNA"/>
</dbReference>
<name>A0A1J5PV33_9ZZZZ</name>
<dbReference type="AlphaFoldDB" id="A0A1J5PV33"/>
<accession>A0A1J5PV33</accession>
<sequence>MIRQPPEYVPREIADAAASLTHSGITVPL</sequence>
<proteinExistence type="predicted"/>
<evidence type="ECO:0000313" key="1">
    <source>
        <dbReference type="EMBL" id="OIQ75321.1"/>
    </source>
</evidence>